<dbReference type="NCBIfam" id="TIGR04131">
    <property type="entry name" value="Bac_Flav_CTERM"/>
    <property type="match status" value="1"/>
</dbReference>
<accession>A0ABT8KP86</accession>
<reference evidence="1" key="1">
    <citation type="submission" date="2023-06" db="EMBL/GenBank/DDBJ databases">
        <title>Genomic of Parafulvivirga corallium.</title>
        <authorList>
            <person name="Wang G."/>
        </authorList>
    </citation>
    <scope>NUCLEOTIDE SEQUENCE</scope>
    <source>
        <strain evidence="1">BMA10</strain>
    </source>
</reference>
<comment type="caution">
    <text evidence="1">The sequence shown here is derived from an EMBL/GenBank/DDBJ whole genome shotgun (WGS) entry which is preliminary data.</text>
</comment>
<evidence type="ECO:0000313" key="1">
    <source>
        <dbReference type="EMBL" id="MDN5202572.1"/>
    </source>
</evidence>
<sequence>MNIFKYLRLLGLTLVGIYLISTGYGQTFNYTDGALDVDVFVSNPCDGANNGSITFTVNAAFGGSANLQVFGPPSLPVAQSINVGNSFTFDDGGNGLPSGTYDFILVDPINGDIVNTFSLTHPSLTLTDLTAISITINTQNNNTSCPTPNGEIEVVINNGSGSFTYSWTGPGGFNDAGTNTNPNPINISNLIGGTYTLTVNDDFSVCSFNQDIIITDPALVAFNITNASPFDVCSGSDLVLSLDGTENGVTYTVYNNGAPTAITAIGDGVTVPFNITVPNGSFADSDVLTIEASAGPCTPVFMNGSVTANIITAPDAGTDNTVDACNTDNAFDLFASLGGTPDAGGAWTDLDGSGGTITGNDIDLTAVTAGTYRFLYTVTGTAPCVDATATVTVNVNDQPDAGTDNTVNACNSENAFDLFASLGGTPDAGGAWTDLDGSGGTITGNDIDLTGVTAGTYRFLYTVTATAPCIDATATVTVNVIQAADAGTDNTVSACETDNAFDLFASLGGTPDAGGAWTDLDGSGGTITGNDIDLTAVTAGTYRFLYTVTGTAPCVDATATVTVNVIAAPDAGTDNTVNACNSENAFDLFASLGGTPDAGGAWTDLDGSGGTITGNDIDLTAVTAGTYRFLYTVTGTAPCVDATATVTVNVIQAADAGTDNTVSACETDNAFDLFASLGGTPDAGGAWTDLDGSGGTITGNDIDLTAVTAGTYRFLYTVTGTAPCVDATATVTVNVIAAPDAGTDNTVNACNSNNAFDLFASLGGTPDAGGAWTDLDGSGGTITGNDIDLTAVTAGTYRFLYTVTGTAPCVDATATVTVNVNDQPDAGTDNTVSACNSENAFDLFASLGGTPDAGGAWTDLDGSGGTITGNDIDLTGVTAGTYRFLYTVTATAPCIDATATVTVNVIQAADAGTDNTVSACETDNAFDLFASLGGTPDAGGAWTDLDGSGGTITGNDIDLTGVTAGTYRFLYTVTGTAPCVDATATVTVNVIAAPDAGTDNTVNACNSENAFDLFASLGGTPDAGGAWTDLDGSGGTITGNDIDLTAVTAGTYRFLYTVTGTAPCVDATATVTVNVIQAADAGTDNTVSACETDNAFDLFASLGGTPDAGGAWTDLDGSGGTITGNDIDLTAVTAGTYRFLYTVTGTAPCVDATATVTVNVIAAPDAGTDNTVNACNSNNAFDLFASLGGTPDAGGAWTDLDGSGGTITGNDIDLTAVTAGTYRFLYTVTGTAPCVDATATVTVNVIQAADAGIDNTVNACETDNAFDLFASLGGTPDAGGAWTDLDGSGGTITGNDIDLTAVVPGTYRFLYVVTGTAPCAGATATVTVNVIAAPDAGTNNTVDACTTDNAFDLFASLGGTPDAGGAWADLDGSGGTITGNNIDLTAVTAGTYRFIYTVSAAPCTDATAQVTVNVVQAPNPGIDAPTTACISETALDLFAALGGTPDAGGTWTDNDGIGGLTGNILDLTASTAAVGNSYSFTYTVTGTGPCANATATVTVNVTAAFNPGTDNTVDACLTDTNFDLFAAIGGTPDPGGTWTDNDGIGGLTGNILDLTASTAIAGNSYTFTYTLSGGGCVPASSTVTINAIAGPDAGADNTINACNTNNALDLFASLGGTPDVGGTWTDLDASGGTITGNDIDLTTVTAGTYRFLYAVTGTAPCVDATAIVTANVNDQPDAGADNTVNACETDNAFDLFASLTGTPDAGGAWTDLDGSGGTITGNDIDLTAVAPGTYRFLYTVTGTAPCIDATATVTVNVIAAPDAGTDNTVNVCNSNNAFDLFASLGGTPDAGGVWTDLDGSGGTITGNDIDLTGVTAGTYRFSYTVSSAPCPDATATLTLNVIQAPDSGVDAPITACITDPAVDLFAALGGTPDAGGTWVDVNGIGGLTGNILDLTASTAIVGGSYTFTYTVNGAAPCADATSTVTVNVTATFDAGTDNTVNACLTDTNFNLFTSLGGTPNPGGTWTDNDGIGGLTGDILDLTASTATAGNSYTFTYTLSGGGCTPVSSTVTVNVIAGPNAGTDNTVNACNTDPSFDLFASLSGTPDAGGAWTDLDGSGGTITGNDIDLTTTIPGTYRFLYTVTGVAPCVDATATVTVNVTPAPNAGLDNAVNACDTNVALDLFGSLGGTPDAGGAWTDLDASGGTITGNNVDLTGVAAGAYRFQYTVSAVPCADANAIVTVNVIQSPNAGTNSTVTVCLTDTNFDLLAALGGTPDAGGTWTDVNGIGGLTGNILDLTASTAVDGNSYDFTYTVSGTAPCTDQSATVTINVTTSFDAGADNTVDACIVDNNFDLFAALGGTPDAGGAWTDNDGIGGLTGNILDVAASTATAGNSYTFTYTLAGGGCPTVSSVLTVNIIASPDAGTDNLVSACINNSTFDLFAALGGTPDTGGIWIDVDGIGGLTGNILDLPTSLAVAGNTYAFTYLIGAAPPCTNASATVTITVLPSTDATCSGGGGSGDCATVVITPTPSPATCTNSDGSIFFDINPAVPAINTVGVIIDIDGPVQRTNFNDPQFNNLPIGVYDYTITYGDPACVKTGQVTVDQSGTVGTPIATNPIDAQCFGQASGAVTIDVAGETGNLLEWSIDGINWTTFIAGDQITGIPAGPAPTFERVISVRRTAADPCNAAVTVVINEPNEITLGKSSIVITPATCVSDDGSIEIGNIQGGTAPYSFVLDGTPIASLPADNTFRNLRGGFIPFTIIDANSCSKDTTFFVPAPGLVDFSVLPRDPDCNGGGQNGSILAAVNPLQLPGSYEAAISQTLGETGTFQAVPPGGSIEFTDLAQGRYYITVQSADGSGCPNQLTVDITGGPVALDFDLEEICLDDAQAISLTNISALANTPFDIEVYRVGSINPVTVITLQDIPAGNEYIIADENFFISDGNYQVRLSQQQPGCVDPLVSTTENFVVTPPLAAEIGTIEESFPERGTGTIEVNNITGGSGDYEILIEPDGTWDTVRVNQTTLEFEFLYDSLLPGSYNITIRDSKGCTITLDATVPQDENVFIPNVFTPNNDGANDRFFIRNLPSDNTTLTIRNRWGKVVYKQDNYKNDWDGESNGDGMYFYTLELGDGTIFKGWVEIWRGGFKQN</sequence>
<name>A0ABT8KP86_9BACT</name>
<proteinExistence type="predicted"/>
<evidence type="ECO:0000313" key="2">
    <source>
        <dbReference type="Proteomes" id="UP001172082"/>
    </source>
</evidence>
<gene>
    <name evidence="1" type="ORF">QQ008_14385</name>
</gene>
<dbReference type="RefSeq" id="WP_346752597.1">
    <property type="nucleotide sequence ID" value="NZ_JAUJEA010000005.1"/>
</dbReference>
<protein>
    <submittedName>
        <fullName evidence="1">Gliding motility-associated C-terminal domain-containing protein</fullName>
    </submittedName>
</protein>
<dbReference type="EMBL" id="JAUJEA010000005">
    <property type="protein sequence ID" value="MDN5202572.1"/>
    <property type="molecule type" value="Genomic_DNA"/>
</dbReference>
<dbReference type="Proteomes" id="UP001172082">
    <property type="component" value="Unassembled WGS sequence"/>
</dbReference>
<dbReference type="InterPro" id="IPR026341">
    <property type="entry name" value="T9SS_type_B"/>
</dbReference>
<keyword evidence="2" id="KW-1185">Reference proteome</keyword>
<dbReference type="Pfam" id="PF13585">
    <property type="entry name" value="CHU_C"/>
    <property type="match status" value="1"/>
</dbReference>
<organism evidence="1 2">
    <name type="scientific">Splendidivirga corallicola</name>
    <dbReference type="NCBI Taxonomy" id="3051826"/>
    <lineage>
        <taxon>Bacteria</taxon>
        <taxon>Pseudomonadati</taxon>
        <taxon>Bacteroidota</taxon>
        <taxon>Cytophagia</taxon>
        <taxon>Cytophagales</taxon>
        <taxon>Splendidivirgaceae</taxon>
        <taxon>Splendidivirga</taxon>
    </lineage>
</organism>